<reference evidence="5" key="1">
    <citation type="submission" date="2018-05" db="EMBL/GenBank/DDBJ databases">
        <authorList>
            <person name="Lanie J.A."/>
            <person name="Ng W.-L."/>
            <person name="Kazmierczak K.M."/>
            <person name="Andrzejewski T.M."/>
            <person name="Davidsen T.M."/>
            <person name="Wayne K.J."/>
            <person name="Tettelin H."/>
            <person name="Glass J.I."/>
            <person name="Rusch D."/>
            <person name="Podicherti R."/>
            <person name="Tsui H.-C.T."/>
            <person name="Winkler M.E."/>
        </authorList>
    </citation>
    <scope>NUCLEOTIDE SEQUENCE</scope>
</reference>
<evidence type="ECO:0000256" key="2">
    <source>
        <dbReference type="SAM" id="Coils"/>
    </source>
</evidence>
<dbReference type="InterPro" id="IPR049712">
    <property type="entry name" value="Poly_export"/>
</dbReference>
<dbReference type="Pfam" id="PF10531">
    <property type="entry name" value="SLBB"/>
    <property type="match status" value="1"/>
</dbReference>
<feature type="domain" description="Soluble ligand binding" evidence="4">
    <location>
        <begin position="164"/>
        <end position="199"/>
    </location>
</feature>
<dbReference type="Pfam" id="PF02563">
    <property type="entry name" value="Poly_export"/>
    <property type="match status" value="1"/>
</dbReference>
<dbReference type="EMBL" id="UINC01058240">
    <property type="protein sequence ID" value="SVB80270.1"/>
    <property type="molecule type" value="Genomic_DNA"/>
</dbReference>
<feature type="domain" description="Polysaccharide export protein N-terminal" evidence="3">
    <location>
        <begin position="84"/>
        <end position="156"/>
    </location>
</feature>
<name>A0A382GYZ8_9ZZZZ</name>
<dbReference type="AlphaFoldDB" id="A0A382GYZ8"/>
<gene>
    <name evidence="5" type="ORF">METZ01_LOCUS233124</name>
</gene>
<keyword evidence="1" id="KW-0732">Signal</keyword>
<evidence type="ECO:0000259" key="3">
    <source>
        <dbReference type="Pfam" id="PF02563"/>
    </source>
</evidence>
<dbReference type="Gene3D" id="3.10.560.10">
    <property type="entry name" value="Outer membrane lipoprotein wza domain like"/>
    <property type="match status" value="1"/>
</dbReference>
<evidence type="ECO:0000313" key="5">
    <source>
        <dbReference type="EMBL" id="SVB80270.1"/>
    </source>
</evidence>
<dbReference type="InterPro" id="IPR003715">
    <property type="entry name" value="Poly_export_N"/>
</dbReference>
<dbReference type="PANTHER" id="PTHR33619">
    <property type="entry name" value="POLYSACCHARIDE EXPORT PROTEIN GFCE-RELATED"/>
    <property type="match status" value="1"/>
</dbReference>
<dbReference type="GO" id="GO:0015159">
    <property type="term" value="F:polysaccharide transmembrane transporter activity"/>
    <property type="evidence" value="ECO:0007669"/>
    <property type="project" value="InterPro"/>
</dbReference>
<feature type="coiled-coil region" evidence="2">
    <location>
        <begin position="15"/>
        <end position="46"/>
    </location>
</feature>
<sequence length="289" mass="31765">MLKRIIGLVLTLGILATAESVAAQEEEELQRLVHESQQQQDDLEQIPGGDLPGLGQDLVSGKIRLPTGEEVEKLRISQDREIDPDTYIVGPGDVMQLYVWGEFDLSYMLQIDPEGHVIIPTVGAFDVSGMTLTEAKALALDAALDKYPGVDVTINLASMRFFTAYVTGAVLKEGSFTIHPTTRVSDLIELAGGYTDELRGTTFQDEVGGQKVTRVRQIVNQATSRRSIQLIHDDNTVEVVDLGMFLATGNVELNPYVRMGDVVKVTFRDKTMFLFGAVNSPGRHEFRPG</sequence>
<feature type="non-terminal residue" evidence="5">
    <location>
        <position position="289"/>
    </location>
</feature>
<evidence type="ECO:0000256" key="1">
    <source>
        <dbReference type="ARBA" id="ARBA00022729"/>
    </source>
</evidence>
<accession>A0A382GYZ8</accession>
<evidence type="ECO:0000259" key="4">
    <source>
        <dbReference type="Pfam" id="PF10531"/>
    </source>
</evidence>
<protein>
    <submittedName>
        <fullName evidence="5">Uncharacterized protein</fullName>
    </submittedName>
</protein>
<organism evidence="5">
    <name type="scientific">marine metagenome</name>
    <dbReference type="NCBI Taxonomy" id="408172"/>
    <lineage>
        <taxon>unclassified sequences</taxon>
        <taxon>metagenomes</taxon>
        <taxon>ecological metagenomes</taxon>
    </lineage>
</organism>
<keyword evidence="2" id="KW-0175">Coiled coil</keyword>
<proteinExistence type="predicted"/>
<dbReference type="PANTHER" id="PTHR33619:SF3">
    <property type="entry name" value="POLYSACCHARIDE EXPORT PROTEIN GFCE-RELATED"/>
    <property type="match status" value="1"/>
</dbReference>
<dbReference type="InterPro" id="IPR019554">
    <property type="entry name" value="Soluble_ligand-bd"/>
</dbReference>